<evidence type="ECO:0000313" key="1">
    <source>
        <dbReference type="EMBL" id="ADW73653.1"/>
    </source>
</evidence>
<dbReference type="RefSeq" id="WP_013575354.1">
    <property type="nucleotide sequence ID" value="NC_015061.1"/>
</dbReference>
<reference evidence="2 4" key="3">
    <citation type="submission" date="2024-09" db="EMBL/GenBank/DDBJ databases">
        <title>Genomes of Rahnella.</title>
        <authorList>
            <person name="Mnguni F.C."/>
            <person name="Shin G.Y."/>
            <person name="Coutinho T."/>
        </authorList>
    </citation>
    <scope>NUCLEOTIDE SEQUENCE [LARGE SCALE GENOMIC DNA]</scope>
    <source>
        <strain evidence="2 4">20WA0057</strain>
    </source>
</reference>
<evidence type="ECO:0000313" key="2">
    <source>
        <dbReference type="EMBL" id="MFD3227201.1"/>
    </source>
</evidence>
<protein>
    <submittedName>
        <fullName evidence="1">Uncharacterized protein</fullName>
    </submittedName>
</protein>
<evidence type="ECO:0000313" key="4">
    <source>
        <dbReference type="Proteomes" id="UP001598201"/>
    </source>
</evidence>
<evidence type="ECO:0000313" key="3">
    <source>
        <dbReference type="Proteomes" id="UP000007257"/>
    </source>
</evidence>
<dbReference type="KEGG" id="rah:Rahaq_2040"/>
<dbReference type="GeneID" id="95417345"/>
<organism evidence="1 3">
    <name type="scientific">Rahnella sp. (strain Y9602)</name>
    <dbReference type="NCBI Taxonomy" id="2703885"/>
    <lineage>
        <taxon>Bacteria</taxon>
        <taxon>Pseudomonadati</taxon>
        <taxon>Pseudomonadota</taxon>
        <taxon>Gammaproteobacteria</taxon>
        <taxon>Enterobacterales</taxon>
        <taxon>Yersiniaceae</taxon>
        <taxon>Rahnella</taxon>
    </lineage>
</organism>
<dbReference type="eggNOG" id="ENOG5031S7C">
    <property type="taxonomic scope" value="Bacteria"/>
</dbReference>
<reference evidence="3" key="1">
    <citation type="submission" date="2011-01" db="EMBL/GenBank/DDBJ databases">
        <title>Complete sequence of chromosome of Rahnella sp. Y9602.</title>
        <authorList>
            <consortium name="US DOE Joint Genome Institute"/>
            <person name="Lucas S."/>
            <person name="Copeland A."/>
            <person name="Lapidus A."/>
            <person name="Cheng J.-F."/>
            <person name="Goodwin L."/>
            <person name="Pitluck S."/>
            <person name="Lu M."/>
            <person name="Detter J.C."/>
            <person name="Han C."/>
            <person name="Tapia R."/>
            <person name="Land M."/>
            <person name="Hauser L."/>
            <person name="Kyrpides N."/>
            <person name="Ivanova N."/>
            <person name="Ovchinnikova G."/>
            <person name="Pagani I."/>
            <person name="Sobecky P.A."/>
            <person name="Martinez R.J."/>
            <person name="Woyke T."/>
        </authorList>
    </citation>
    <scope>NUCLEOTIDE SEQUENCE [LARGE SCALE GENOMIC DNA]</scope>
    <source>
        <strain evidence="3">Y9602</strain>
    </source>
</reference>
<name>A0A0H3F9P3_RAHSY</name>
<dbReference type="AlphaFoldDB" id="A0A0H3F9P3"/>
<accession>A0A0H3F9P3</accession>
<dbReference type="OrthoDB" id="7068056at2"/>
<dbReference type="HOGENOM" id="CLU_2318115_0_0_6"/>
<proteinExistence type="predicted"/>
<dbReference type="EMBL" id="JBHUCJ010000164">
    <property type="protein sequence ID" value="MFD3227201.1"/>
    <property type="molecule type" value="Genomic_DNA"/>
</dbReference>
<sequence length="99" mass="11264">MTDQIVNELSVKDGNKVVLYDRLDMESIYGREQCARNVYLIDASAQVIWQVYSEYDSEGNPFTNISVDDLGNITAYRWDGGLYFINGNTGFAKPQKLIK</sequence>
<keyword evidence="4" id="KW-1185">Reference proteome</keyword>
<dbReference type="Proteomes" id="UP000007257">
    <property type="component" value="Chromosome"/>
</dbReference>
<reference evidence="1 3" key="2">
    <citation type="journal article" date="2012" name="J. Bacteriol.">
        <title>Complete Genome Sequence of Rahnella sp. Strain Y9602, a Gammaproteobacterium Isolate from Metal- and Radionuclide-Contaminated Soil.</title>
        <authorList>
            <person name="Martinez R.J."/>
            <person name="Bruce D."/>
            <person name="Detter C."/>
            <person name="Goodwin L.A."/>
            <person name="Han J."/>
            <person name="Han C.S."/>
            <person name="Held B."/>
            <person name="Land M.L."/>
            <person name="Mikhailova N."/>
            <person name="Nolan M."/>
            <person name="Pennacchio L."/>
            <person name="Pitluck S."/>
            <person name="Tapia R."/>
            <person name="Woyke T."/>
            <person name="Sobecky P.A."/>
        </authorList>
    </citation>
    <scope>NUCLEOTIDE SEQUENCE [LARGE SCALE GENOMIC DNA]</scope>
    <source>
        <strain evidence="1 3">Y9602</strain>
    </source>
</reference>
<dbReference type="EMBL" id="CP002505">
    <property type="protein sequence ID" value="ADW73653.1"/>
    <property type="molecule type" value="Genomic_DNA"/>
</dbReference>
<gene>
    <name evidence="1" type="ordered locus">Rahaq_2040</name>
    <name evidence="2" type="ORF">ACFPK4_27100</name>
</gene>
<dbReference type="Proteomes" id="UP001598201">
    <property type="component" value="Unassembled WGS sequence"/>
</dbReference>